<keyword evidence="2" id="KW-1185">Reference proteome</keyword>
<sequence>TPRGIQDGVTCGALTRFCYPESFANLNIWPRNTFSSHFGDRKCWNQRGATNFLPLSLLPSLPIKMVPHFCGCAYCPRKEMPQNTIWTHQNYQIQNNLFLQGGT</sequence>
<protein>
    <submittedName>
        <fullName evidence="1">Uncharacterized protein</fullName>
    </submittedName>
</protein>
<evidence type="ECO:0000313" key="1">
    <source>
        <dbReference type="EMBL" id="KAJ1185240.1"/>
    </source>
</evidence>
<organism evidence="1 2">
    <name type="scientific">Pleurodeles waltl</name>
    <name type="common">Iberian ribbed newt</name>
    <dbReference type="NCBI Taxonomy" id="8319"/>
    <lineage>
        <taxon>Eukaryota</taxon>
        <taxon>Metazoa</taxon>
        <taxon>Chordata</taxon>
        <taxon>Craniata</taxon>
        <taxon>Vertebrata</taxon>
        <taxon>Euteleostomi</taxon>
        <taxon>Amphibia</taxon>
        <taxon>Batrachia</taxon>
        <taxon>Caudata</taxon>
        <taxon>Salamandroidea</taxon>
        <taxon>Salamandridae</taxon>
        <taxon>Pleurodelinae</taxon>
        <taxon>Pleurodeles</taxon>
    </lineage>
</organism>
<accession>A0AAV7U8N6</accession>
<name>A0AAV7U8N6_PLEWA</name>
<evidence type="ECO:0000313" key="2">
    <source>
        <dbReference type="Proteomes" id="UP001066276"/>
    </source>
</evidence>
<feature type="non-terminal residue" evidence="1">
    <location>
        <position position="103"/>
    </location>
</feature>
<comment type="caution">
    <text evidence="1">The sequence shown here is derived from an EMBL/GenBank/DDBJ whole genome shotgun (WGS) entry which is preliminary data.</text>
</comment>
<gene>
    <name evidence="1" type="ORF">NDU88_002034</name>
</gene>
<dbReference type="EMBL" id="JANPWB010000005">
    <property type="protein sequence ID" value="KAJ1185240.1"/>
    <property type="molecule type" value="Genomic_DNA"/>
</dbReference>
<proteinExistence type="predicted"/>
<reference evidence="1" key="1">
    <citation type="journal article" date="2022" name="bioRxiv">
        <title>Sequencing and chromosome-scale assembly of the giantPleurodeles waltlgenome.</title>
        <authorList>
            <person name="Brown T."/>
            <person name="Elewa A."/>
            <person name="Iarovenko S."/>
            <person name="Subramanian E."/>
            <person name="Araus A.J."/>
            <person name="Petzold A."/>
            <person name="Susuki M."/>
            <person name="Suzuki K.-i.T."/>
            <person name="Hayashi T."/>
            <person name="Toyoda A."/>
            <person name="Oliveira C."/>
            <person name="Osipova E."/>
            <person name="Leigh N.D."/>
            <person name="Simon A."/>
            <person name="Yun M.H."/>
        </authorList>
    </citation>
    <scope>NUCLEOTIDE SEQUENCE</scope>
    <source>
        <strain evidence="1">20211129_DDA</strain>
        <tissue evidence="1">Liver</tissue>
    </source>
</reference>
<dbReference type="Proteomes" id="UP001066276">
    <property type="component" value="Chromosome 3_1"/>
</dbReference>
<dbReference type="AlphaFoldDB" id="A0AAV7U8N6"/>
<feature type="non-terminal residue" evidence="1">
    <location>
        <position position="1"/>
    </location>
</feature>